<accession>A0A5R9DRS7</accession>
<dbReference type="Proteomes" id="UP000305921">
    <property type="component" value="Unassembled WGS sequence"/>
</dbReference>
<organism evidence="2 3">
    <name type="scientific">Streptomyces marianii</name>
    <dbReference type="NCBI Taxonomy" id="1817406"/>
    <lineage>
        <taxon>Bacteria</taxon>
        <taxon>Bacillati</taxon>
        <taxon>Actinomycetota</taxon>
        <taxon>Actinomycetes</taxon>
        <taxon>Kitasatosporales</taxon>
        <taxon>Streptomycetaceae</taxon>
        <taxon>Streptomyces</taxon>
    </lineage>
</organism>
<proteinExistence type="predicted"/>
<keyword evidence="3" id="KW-1185">Reference proteome</keyword>
<dbReference type="OrthoDB" id="4251230at2"/>
<evidence type="ECO:0000313" key="2">
    <source>
        <dbReference type="EMBL" id="TLQ38606.1"/>
    </source>
</evidence>
<feature type="region of interest" description="Disordered" evidence="1">
    <location>
        <begin position="23"/>
        <end position="59"/>
    </location>
</feature>
<dbReference type="AlphaFoldDB" id="A0A5R9DRS7"/>
<name>A0A5R9DRS7_9ACTN</name>
<gene>
    <name evidence="2" type="ORF">FEF34_40930</name>
</gene>
<dbReference type="EMBL" id="VAWE01000007">
    <property type="protein sequence ID" value="TLQ38606.1"/>
    <property type="molecule type" value="Genomic_DNA"/>
</dbReference>
<dbReference type="RefSeq" id="WP_138058556.1">
    <property type="nucleotide sequence ID" value="NZ_VAWE01000007.1"/>
</dbReference>
<sequence>MSTKKDSFTVDTGGVSALLTGLSGRFTGETADQRPDDGTTAQRQDGTTAAAPQAPAPAKPSKYTLLLDQDDALTLDQLALSLRRRTGRAVDKSEILRALIRLADQDDRVTDTLARALDRRTNP</sequence>
<reference evidence="2 3" key="1">
    <citation type="submission" date="2019-05" db="EMBL/GenBank/DDBJ databases">
        <title>Streptomyces marianii sp. nov., a novel marine actinomycete from southern coast of India.</title>
        <authorList>
            <person name="Iniyan A.M."/>
            <person name="Wink J."/>
            <person name="Ramprasad E."/>
            <person name="Ramana C.V."/>
            <person name="Bunk B."/>
            <person name="Sproer C."/>
            <person name="Joseph F.-J.R.S."/>
            <person name="Vincent S.G.P."/>
        </authorList>
    </citation>
    <scope>NUCLEOTIDE SEQUENCE [LARGE SCALE GENOMIC DNA]</scope>
    <source>
        <strain evidence="2 3">ICN19</strain>
    </source>
</reference>
<evidence type="ECO:0000313" key="3">
    <source>
        <dbReference type="Proteomes" id="UP000305921"/>
    </source>
</evidence>
<evidence type="ECO:0000256" key="1">
    <source>
        <dbReference type="SAM" id="MobiDB-lite"/>
    </source>
</evidence>
<protein>
    <submittedName>
        <fullName evidence="2">Uncharacterized protein</fullName>
    </submittedName>
</protein>
<comment type="caution">
    <text evidence="2">The sequence shown here is derived from an EMBL/GenBank/DDBJ whole genome shotgun (WGS) entry which is preliminary data.</text>
</comment>